<feature type="transmembrane region" description="Helical" evidence="1">
    <location>
        <begin position="12"/>
        <end position="36"/>
    </location>
</feature>
<dbReference type="Pfam" id="PF07963">
    <property type="entry name" value="N_methyl"/>
    <property type="match status" value="1"/>
</dbReference>
<keyword evidence="1" id="KW-0472">Membrane</keyword>
<dbReference type="AlphaFoldDB" id="A0A1G5S764"/>
<evidence type="ECO:0000313" key="3">
    <source>
        <dbReference type="Proteomes" id="UP000199208"/>
    </source>
</evidence>
<reference evidence="2 3" key="1">
    <citation type="submission" date="2016-10" db="EMBL/GenBank/DDBJ databases">
        <authorList>
            <person name="de Groot N.N."/>
        </authorList>
    </citation>
    <scope>NUCLEOTIDE SEQUENCE [LARGE SCALE GENOMIC DNA]</scope>
    <source>
        <strain evidence="2 3">DSM 2784</strain>
    </source>
</reference>
<dbReference type="OrthoDB" id="2968679at2"/>
<dbReference type="NCBIfam" id="TIGR02532">
    <property type="entry name" value="IV_pilin_GFxxxE"/>
    <property type="match status" value="1"/>
</dbReference>
<dbReference type="PROSITE" id="PS00409">
    <property type="entry name" value="PROKAR_NTER_METHYL"/>
    <property type="match status" value="1"/>
</dbReference>
<protein>
    <submittedName>
        <fullName evidence="2">Prepilin-type N-terminal cleavage/methylation domain-containing protein</fullName>
    </submittedName>
</protein>
<dbReference type="Proteomes" id="UP000199208">
    <property type="component" value="Unassembled WGS sequence"/>
</dbReference>
<keyword evidence="1" id="KW-0812">Transmembrane</keyword>
<dbReference type="InterPro" id="IPR012902">
    <property type="entry name" value="N_methyl_site"/>
</dbReference>
<name>A0A1G5S764_9FIRM</name>
<evidence type="ECO:0000256" key="1">
    <source>
        <dbReference type="SAM" id="Phobius"/>
    </source>
</evidence>
<gene>
    <name evidence="2" type="ORF">SAMN03080599_02970</name>
</gene>
<accession>A0A1G5S764</accession>
<keyword evidence="3" id="KW-1185">Reference proteome</keyword>
<dbReference type="RefSeq" id="WP_092592839.1">
    <property type="nucleotide sequence ID" value="NZ_FMWL01000022.1"/>
</dbReference>
<evidence type="ECO:0000313" key="2">
    <source>
        <dbReference type="EMBL" id="SCZ81730.1"/>
    </source>
</evidence>
<organism evidence="2 3">
    <name type="scientific">Acidaminobacter hydrogenoformans DSM 2784</name>
    <dbReference type="NCBI Taxonomy" id="1120920"/>
    <lineage>
        <taxon>Bacteria</taxon>
        <taxon>Bacillati</taxon>
        <taxon>Bacillota</taxon>
        <taxon>Clostridia</taxon>
        <taxon>Peptostreptococcales</taxon>
        <taxon>Acidaminobacteraceae</taxon>
        <taxon>Acidaminobacter</taxon>
    </lineage>
</organism>
<sequence length="311" mass="34923">MRKFYINKKGVTLVELIMVVALISIVMIGIFNMFVFGNKAFKNGSNQHYTQNEVRFALESMTNEIRYSKTIEIFDENLEDLIDDLLVFDSTNGIYSDNRLLGWTYVLYDADNDSIVKLNREAGATQKFTLTNNKSGSNPIEFQVVNGNKLEYYVRGTDENGQRTFEINSEIFLMNNPNVIDGSSGYVIAYQTPEIIRTELQAPIIDFEDPGLIADSSRVEFIFNKNVDESTITIASVTAGNNGQPLTSSNINIDVETISFNKYKISIIFVKVGNKPTSFANGDKIKLNLYDADGYIVTPTLSYSGGKWSIE</sequence>
<dbReference type="STRING" id="1120920.SAMN03080599_02970"/>
<dbReference type="EMBL" id="FMWL01000022">
    <property type="protein sequence ID" value="SCZ81730.1"/>
    <property type="molecule type" value="Genomic_DNA"/>
</dbReference>
<keyword evidence="1" id="KW-1133">Transmembrane helix</keyword>
<proteinExistence type="predicted"/>